<evidence type="ECO:0000313" key="3">
    <source>
        <dbReference type="Proteomes" id="UP000018201"/>
    </source>
</evidence>
<dbReference type="Proteomes" id="UP000018201">
    <property type="component" value="Unassembled WGS sequence"/>
</dbReference>
<protein>
    <submittedName>
        <fullName evidence="2">Uncharacterized protein</fullName>
    </submittedName>
</protein>
<organism evidence="2 3">
    <name type="scientific">Eimeria praecox</name>
    <dbReference type="NCBI Taxonomy" id="51316"/>
    <lineage>
        <taxon>Eukaryota</taxon>
        <taxon>Sar</taxon>
        <taxon>Alveolata</taxon>
        <taxon>Apicomplexa</taxon>
        <taxon>Conoidasida</taxon>
        <taxon>Coccidia</taxon>
        <taxon>Eucoccidiorida</taxon>
        <taxon>Eimeriorina</taxon>
        <taxon>Eimeriidae</taxon>
        <taxon>Eimeria</taxon>
    </lineage>
</organism>
<feature type="region of interest" description="Disordered" evidence="1">
    <location>
        <begin position="1"/>
        <end position="87"/>
    </location>
</feature>
<keyword evidence="3" id="KW-1185">Reference proteome</keyword>
<reference evidence="2" key="2">
    <citation type="submission" date="2013-10" db="EMBL/GenBank/DDBJ databases">
        <authorList>
            <person name="Aslett M."/>
        </authorList>
    </citation>
    <scope>NUCLEOTIDE SEQUENCE [LARGE SCALE GENOMIC DNA]</scope>
    <source>
        <strain evidence="2">Houghton</strain>
    </source>
</reference>
<evidence type="ECO:0000256" key="1">
    <source>
        <dbReference type="SAM" id="MobiDB-lite"/>
    </source>
</evidence>
<accession>U6GVH7</accession>
<feature type="compositionally biased region" description="Basic and acidic residues" evidence="1">
    <location>
        <begin position="62"/>
        <end position="87"/>
    </location>
</feature>
<dbReference type="VEuPathDB" id="ToxoDB:EPH_0056560"/>
<dbReference type="EMBL" id="HG692629">
    <property type="protein sequence ID" value="CDI83572.1"/>
    <property type="molecule type" value="Genomic_DNA"/>
</dbReference>
<evidence type="ECO:0000313" key="2">
    <source>
        <dbReference type="EMBL" id="CDI83572.1"/>
    </source>
</evidence>
<name>U6GVH7_9EIME</name>
<gene>
    <name evidence="2" type="ORF">EPH_0056560</name>
</gene>
<sequence>MDENNSFSEVAALSKSWASGVHTPQEEEGDTAAGPLAQRLQQQLAEAKQQLAEARQQLATSETERETLQDRLKNTERERDKEKDKRMTLEIQVEKKRNNLVNEFMSQTDELEKTIARLKAELEESLEKLVDASSDSGESAALKKSIELYKEKAADLEEKLVEAKSLGDLLQSQKDELEAKILAAEKKAEEAQLALAEKDAEMEAKTFEVEALQEELDKAR</sequence>
<dbReference type="AlphaFoldDB" id="U6GVH7"/>
<proteinExistence type="predicted"/>
<dbReference type="OrthoDB" id="354617at2759"/>
<feature type="compositionally biased region" description="Low complexity" evidence="1">
    <location>
        <begin position="32"/>
        <end position="59"/>
    </location>
</feature>
<reference evidence="2" key="1">
    <citation type="submission" date="2013-10" db="EMBL/GenBank/DDBJ databases">
        <title>Genomic analysis of the causative agents of coccidiosis in chickens.</title>
        <authorList>
            <person name="Reid A.J."/>
            <person name="Blake D."/>
            <person name="Billington K."/>
            <person name="Browne H."/>
            <person name="Dunn M."/>
            <person name="Hung S."/>
            <person name="Kawahara F."/>
            <person name="Miranda-Saavedra D."/>
            <person name="Mourier T."/>
            <person name="Nagra H."/>
            <person name="Otto T.D."/>
            <person name="Rawlings N."/>
            <person name="Sanchez A."/>
            <person name="Sanders M."/>
            <person name="Subramaniam C."/>
            <person name="Tay Y."/>
            <person name="Dear P."/>
            <person name="Doerig C."/>
            <person name="Gruber A."/>
            <person name="Parkinson J."/>
            <person name="Shirley M."/>
            <person name="Wan K.L."/>
            <person name="Berriman M."/>
            <person name="Tomley F."/>
            <person name="Pain A."/>
        </authorList>
    </citation>
    <scope>NUCLEOTIDE SEQUENCE [LARGE SCALE GENOMIC DNA]</scope>
    <source>
        <strain evidence="2">Houghton</strain>
    </source>
</reference>